<accession>A0ABD3FWK6</accession>
<feature type="chain" id="PRO_5044857573" description="Kazal-like domain-containing protein" evidence="4">
    <location>
        <begin position="20"/>
        <end position="286"/>
    </location>
</feature>
<gene>
    <name evidence="6" type="ORF">V7S43_003884</name>
</gene>
<evidence type="ECO:0000256" key="2">
    <source>
        <dbReference type="ARBA" id="ARBA00022900"/>
    </source>
</evidence>
<sequence length="286" mass="29574">MKFSAGLVLAAIAVAGATAESTSTLTVEPKTLTHVDPDMIMGLGPAVPAENNPKVKKAMDELAGSHDDSSSGSYYTIDPHSLPTVDPKSIIGLGPAVIPGMPGYGKAWEEFTKQEGATTNHRQLESTNTLTVDTKALSTQSPSTIEGLGPMTPAGDNPKLKKAMDDLATKSGSTNTLDATKTAPPTLNSAVYGGLGPAVIPGMPGYGQNAQFNKLWKEYQKQEGASTSGSSASNCAQVCPDVFEPVCGSDGATYRNSCFLGIASCNNPDKHIAKASDGACTQTTEF</sequence>
<evidence type="ECO:0000259" key="5">
    <source>
        <dbReference type="PROSITE" id="PS51465"/>
    </source>
</evidence>
<feature type="domain" description="Kazal-like" evidence="5">
    <location>
        <begin position="229"/>
        <end position="282"/>
    </location>
</feature>
<dbReference type="InterPro" id="IPR036058">
    <property type="entry name" value="Kazal_dom_sf"/>
</dbReference>
<organism evidence="6 7">
    <name type="scientific">Phytophthora oleae</name>
    <dbReference type="NCBI Taxonomy" id="2107226"/>
    <lineage>
        <taxon>Eukaryota</taxon>
        <taxon>Sar</taxon>
        <taxon>Stramenopiles</taxon>
        <taxon>Oomycota</taxon>
        <taxon>Peronosporomycetes</taxon>
        <taxon>Peronosporales</taxon>
        <taxon>Peronosporaceae</taxon>
        <taxon>Phytophthora</taxon>
    </lineage>
</organism>
<dbReference type="Proteomes" id="UP001632037">
    <property type="component" value="Unassembled WGS sequence"/>
</dbReference>
<dbReference type="SUPFAM" id="SSF100895">
    <property type="entry name" value="Kazal-type serine protease inhibitors"/>
    <property type="match status" value="1"/>
</dbReference>
<dbReference type="Gene3D" id="3.30.60.30">
    <property type="match status" value="1"/>
</dbReference>
<keyword evidence="1" id="KW-0646">Protease inhibitor</keyword>
<evidence type="ECO:0000256" key="4">
    <source>
        <dbReference type="SAM" id="SignalP"/>
    </source>
</evidence>
<comment type="caution">
    <text evidence="6">The sequence shown here is derived from an EMBL/GenBank/DDBJ whole genome shotgun (WGS) entry which is preliminary data.</text>
</comment>
<dbReference type="SMART" id="SM00280">
    <property type="entry name" value="KAZAL"/>
    <property type="match status" value="1"/>
</dbReference>
<keyword evidence="4" id="KW-0732">Signal</keyword>
<dbReference type="PANTHER" id="PTHR10913">
    <property type="entry name" value="FOLLISTATIN-RELATED"/>
    <property type="match status" value="1"/>
</dbReference>
<keyword evidence="7" id="KW-1185">Reference proteome</keyword>
<evidence type="ECO:0000256" key="1">
    <source>
        <dbReference type="ARBA" id="ARBA00022690"/>
    </source>
</evidence>
<feature type="signal peptide" evidence="4">
    <location>
        <begin position="1"/>
        <end position="19"/>
    </location>
</feature>
<reference evidence="6 7" key="1">
    <citation type="submission" date="2024-09" db="EMBL/GenBank/DDBJ databases">
        <title>Genome sequencing and assembly of Phytophthora oleae, isolate VK10A, causative agent of rot of olive drupes.</title>
        <authorList>
            <person name="Conti Taguali S."/>
            <person name="Riolo M."/>
            <person name="La Spada F."/>
            <person name="Cacciola S.O."/>
            <person name="Dionisio G."/>
        </authorList>
    </citation>
    <scope>NUCLEOTIDE SEQUENCE [LARGE SCALE GENOMIC DNA]</scope>
    <source>
        <strain evidence="6 7">VK10A</strain>
    </source>
</reference>
<dbReference type="PANTHER" id="PTHR10913:SF45">
    <property type="entry name" value="FOLLISTATIN, ISOFORM A-RELATED"/>
    <property type="match status" value="1"/>
</dbReference>
<dbReference type="EMBL" id="JBIMZQ010000006">
    <property type="protein sequence ID" value="KAL3670696.1"/>
    <property type="molecule type" value="Genomic_DNA"/>
</dbReference>
<dbReference type="CDD" id="cd00104">
    <property type="entry name" value="KAZAL_FS"/>
    <property type="match status" value="1"/>
</dbReference>
<dbReference type="InterPro" id="IPR002350">
    <property type="entry name" value="Kazal_dom"/>
</dbReference>
<evidence type="ECO:0000256" key="3">
    <source>
        <dbReference type="ARBA" id="ARBA00023157"/>
    </source>
</evidence>
<evidence type="ECO:0000313" key="7">
    <source>
        <dbReference type="Proteomes" id="UP001632037"/>
    </source>
</evidence>
<protein>
    <recommendedName>
        <fullName evidence="5">Kazal-like domain-containing protein</fullName>
    </recommendedName>
</protein>
<dbReference type="AlphaFoldDB" id="A0ABD3FWK6"/>
<keyword evidence="3" id="KW-1015">Disulfide bond</keyword>
<name>A0ABD3FWK6_9STRA</name>
<proteinExistence type="predicted"/>
<dbReference type="PROSITE" id="PS51465">
    <property type="entry name" value="KAZAL_2"/>
    <property type="match status" value="1"/>
</dbReference>
<evidence type="ECO:0000313" key="6">
    <source>
        <dbReference type="EMBL" id="KAL3670696.1"/>
    </source>
</evidence>
<dbReference type="InterPro" id="IPR050653">
    <property type="entry name" value="Prot_Inhib_GrowthFact_Antg"/>
</dbReference>
<keyword evidence="2" id="KW-0722">Serine protease inhibitor</keyword>
<dbReference type="Pfam" id="PF00050">
    <property type="entry name" value="Kazal_1"/>
    <property type="match status" value="1"/>
</dbReference>